<dbReference type="STRING" id="999630.TUZN_0377"/>
<name>F2L2T5_THEU7</name>
<dbReference type="HOGENOM" id="CLU_671972_0_0_2"/>
<keyword evidence="1" id="KW-0812">Transmembrane</keyword>
<organism evidence="2 3">
    <name type="scientific">Thermoproteus uzoniensis (strain 768-20)</name>
    <dbReference type="NCBI Taxonomy" id="999630"/>
    <lineage>
        <taxon>Archaea</taxon>
        <taxon>Thermoproteota</taxon>
        <taxon>Thermoprotei</taxon>
        <taxon>Thermoproteales</taxon>
        <taxon>Thermoproteaceae</taxon>
        <taxon>Thermoproteus</taxon>
    </lineage>
</organism>
<protein>
    <submittedName>
        <fullName evidence="2">Uncharacterized protein</fullName>
    </submittedName>
</protein>
<dbReference type="Proteomes" id="UP000008138">
    <property type="component" value="Chromosome"/>
</dbReference>
<dbReference type="KEGG" id="tuz:TUZN_0377"/>
<sequence length="411" mass="44685">MNRVIPAVIAVAVIIIVVVILLLKPFSPQYPKILNVSAISYPNGVYLYDVYVGSNKVPLVYVQYNQSVLLVSAHNGSEAYLLLSPQRLSELYRTANTTFLLVNYPELLGYTCSNFTITQTITGIPARVSNRVCSPQQFSTSTNFVQVVSALSQVPPPSMLAFSGVAATPFGDAAIYKNSTFTTYLFYTINITYYLYKLNNNVIYKYSIILSMGPSTFNVTYLLRSMSDVNSTYTAIISNLSGEMPIRDMGGLTLVAVAKKVGMVAATGNTTVLAFIGLNDTSSAQLFVDNYTLFRGVGLIILDAPNQPLSYAERLRCLYSSLENKSAVVDLLREIYRGLLNNSTNPYRVLPNSTCPVDISSESALLSLALEGANMPPQTVAPPVFVVVYPNSSYVVVTGYNPSALAAALGR</sequence>
<evidence type="ECO:0000256" key="1">
    <source>
        <dbReference type="SAM" id="Phobius"/>
    </source>
</evidence>
<keyword evidence="3" id="KW-1185">Reference proteome</keyword>
<gene>
    <name evidence="2" type="ordered locus">TUZN_0377</name>
</gene>
<keyword evidence="1" id="KW-1133">Transmembrane helix</keyword>
<dbReference type="OrthoDB" id="27571at2157"/>
<reference key="2">
    <citation type="submission" date="2011-03" db="EMBL/GenBank/DDBJ databases">
        <title>Complete genome sequence of the thermoacidophilic crenarchaeon Thermoproteus uzoniensis 768-20.</title>
        <authorList>
            <person name="Mardanov A.V."/>
            <person name="Gumerov V.M."/>
            <person name="Beletsky A.V."/>
            <person name="Prokofeva M.I."/>
            <person name="Bonch-Osmolovskaya E.A."/>
            <person name="Ravin N.V."/>
            <person name="Skryabin K.G."/>
        </authorList>
    </citation>
    <scope>NUCLEOTIDE SEQUENCE</scope>
    <source>
        <strain>768-20</strain>
    </source>
</reference>
<dbReference type="AlphaFoldDB" id="F2L2T5"/>
<accession>F2L2T5</accession>
<evidence type="ECO:0000313" key="2">
    <source>
        <dbReference type="EMBL" id="AEA11873.1"/>
    </source>
</evidence>
<dbReference type="eggNOG" id="arCOG02870">
    <property type="taxonomic scope" value="Archaea"/>
</dbReference>
<evidence type="ECO:0000313" key="3">
    <source>
        <dbReference type="Proteomes" id="UP000008138"/>
    </source>
</evidence>
<keyword evidence="1" id="KW-0472">Membrane</keyword>
<proteinExistence type="predicted"/>
<feature type="transmembrane region" description="Helical" evidence="1">
    <location>
        <begin position="6"/>
        <end position="23"/>
    </location>
</feature>
<reference evidence="2 3" key="1">
    <citation type="journal article" date="2011" name="J. Bacteriol.">
        <title>Complete genome sequence of the thermoacidophilic crenarchaeon Thermoproteus uzoniensis 768-20.</title>
        <authorList>
            <person name="Mardanov A.V."/>
            <person name="Gumerov V.M."/>
            <person name="Beletsky A.V."/>
            <person name="Prokofeva M.I."/>
            <person name="Bonch-Osmolovskaya E.A."/>
            <person name="Ravin N.V."/>
            <person name="Skryabin K.G."/>
        </authorList>
    </citation>
    <scope>NUCLEOTIDE SEQUENCE [LARGE SCALE GENOMIC DNA]</scope>
    <source>
        <strain evidence="2 3">768-20</strain>
    </source>
</reference>
<dbReference type="EMBL" id="CP002590">
    <property type="protein sequence ID" value="AEA11873.1"/>
    <property type="molecule type" value="Genomic_DNA"/>
</dbReference>
<dbReference type="GeneID" id="10359922"/>
<dbReference type="RefSeq" id="WP_013679209.1">
    <property type="nucleotide sequence ID" value="NC_015315.1"/>
</dbReference>